<organism evidence="10 11">
    <name type="scientific">Calditerrivibrio nitroreducens</name>
    <dbReference type="NCBI Taxonomy" id="477976"/>
    <lineage>
        <taxon>Bacteria</taxon>
        <taxon>Pseudomonadati</taxon>
        <taxon>Deferribacterota</taxon>
        <taxon>Deferribacteres</taxon>
        <taxon>Deferribacterales</taxon>
        <taxon>Calditerrivibrionaceae</taxon>
    </lineage>
</organism>
<keyword evidence="5 7" id="KW-0472">Membrane</keyword>
<comment type="caution">
    <text evidence="10">The sequence shown here is derived from an EMBL/GenBank/DDBJ whole genome shotgun (WGS) entry which is preliminary data.</text>
</comment>
<evidence type="ECO:0000259" key="9">
    <source>
        <dbReference type="Pfam" id="PF12704"/>
    </source>
</evidence>
<dbReference type="PANTHER" id="PTHR30572:SF4">
    <property type="entry name" value="ABC TRANSPORTER PERMEASE YTRF"/>
    <property type="match status" value="1"/>
</dbReference>
<keyword evidence="4 7" id="KW-1133">Transmembrane helix</keyword>
<evidence type="ECO:0000313" key="11">
    <source>
        <dbReference type="Proteomes" id="UP000242881"/>
    </source>
</evidence>
<evidence type="ECO:0000256" key="7">
    <source>
        <dbReference type="SAM" id="Phobius"/>
    </source>
</evidence>
<dbReference type="EMBL" id="PNIN01000038">
    <property type="protein sequence ID" value="PMP71582.1"/>
    <property type="molecule type" value="Genomic_DNA"/>
</dbReference>
<evidence type="ECO:0000256" key="1">
    <source>
        <dbReference type="ARBA" id="ARBA00004651"/>
    </source>
</evidence>
<dbReference type="Pfam" id="PF12704">
    <property type="entry name" value="MacB_PCD"/>
    <property type="match status" value="1"/>
</dbReference>
<feature type="transmembrane region" description="Helical" evidence="7">
    <location>
        <begin position="274"/>
        <end position="307"/>
    </location>
</feature>
<comment type="similarity">
    <text evidence="6">Belongs to the ABC-4 integral membrane protein family.</text>
</comment>
<evidence type="ECO:0000256" key="4">
    <source>
        <dbReference type="ARBA" id="ARBA00022989"/>
    </source>
</evidence>
<name>A0A2J6WMG5_9BACT</name>
<evidence type="ECO:0000256" key="5">
    <source>
        <dbReference type="ARBA" id="ARBA00023136"/>
    </source>
</evidence>
<gene>
    <name evidence="10" type="ORF">C0187_03530</name>
</gene>
<dbReference type="InterPro" id="IPR050250">
    <property type="entry name" value="Macrolide_Exporter_MacB"/>
</dbReference>
<proteinExistence type="inferred from homology"/>
<evidence type="ECO:0000259" key="8">
    <source>
        <dbReference type="Pfam" id="PF02687"/>
    </source>
</evidence>
<protein>
    <submittedName>
        <fullName evidence="10">Multidrug ABC transporter substrate-binding protein</fullName>
    </submittedName>
</protein>
<dbReference type="Proteomes" id="UP000242881">
    <property type="component" value="Unassembled WGS sequence"/>
</dbReference>
<dbReference type="InterPro" id="IPR003838">
    <property type="entry name" value="ABC3_permease_C"/>
</dbReference>
<sequence length="406" mass="45035">MMMIKFILIFQESLKSVLSYRLRSFLSILSIALGIIGVTLVVGAVNGAYQKAGQILSMFGPDSVLVFGGTQKNQATGFRTKTLTFEDLYAIRDAFPTAYILVPMSARGDIKVSYKGNYVKTFVVGSTEGYSKSWTWDIYEGSDFSKEDVDKAVRKCLLGSYVKDQLFLNEDPIGKYIYVNNFACQVSGVLEERGISNFGVNINDRVIIPITVLSKFITGDYKYITAMRIRFEDVENLNNRIEELRQFLRYRHNLGDGKDDDFTIVGPGDILKFFVAIGGALIAFLTIITLITVSVGGFVMANLFLISVTERTKEIGIRRALGATKRDIFLQFIFEFFIITLLGAIVGFFLGSAMAKIISSFKVFEVVISLNIFFISIIISGALALIFGVAPAKKASEINPITAIRS</sequence>
<dbReference type="InterPro" id="IPR025857">
    <property type="entry name" value="MacB_PCD"/>
</dbReference>
<comment type="subcellular location">
    <subcellularLocation>
        <location evidence="1">Cell membrane</location>
        <topology evidence="1">Multi-pass membrane protein</topology>
    </subcellularLocation>
</comment>
<accession>A0A2J6WMG5</accession>
<evidence type="ECO:0000256" key="3">
    <source>
        <dbReference type="ARBA" id="ARBA00022692"/>
    </source>
</evidence>
<feature type="transmembrane region" description="Helical" evidence="7">
    <location>
        <begin position="328"/>
        <end position="350"/>
    </location>
</feature>
<reference evidence="10 11" key="1">
    <citation type="submission" date="2018-01" db="EMBL/GenBank/DDBJ databases">
        <title>Metagenomic assembled genomes from two thermal pools in the Uzon Caldera, Kamchatka, Russia.</title>
        <authorList>
            <person name="Wilkins L."/>
            <person name="Ettinger C."/>
        </authorList>
    </citation>
    <scope>NUCLEOTIDE SEQUENCE [LARGE SCALE GENOMIC DNA]</scope>
    <source>
        <strain evidence="10">ZAV-05</strain>
    </source>
</reference>
<dbReference type="Pfam" id="PF02687">
    <property type="entry name" value="FtsX"/>
    <property type="match status" value="1"/>
</dbReference>
<keyword evidence="3 7" id="KW-0812">Transmembrane</keyword>
<dbReference type="GO" id="GO:0022857">
    <property type="term" value="F:transmembrane transporter activity"/>
    <property type="evidence" value="ECO:0007669"/>
    <property type="project" value="TreeGrafter"/>
</dbReference>
<feature type="domain" description="MacB-like periplasmic core" evidence="9">
    <location>
        <begin position="24"/>
        <end position="243"/>
    </location>
</feature>
<keyword evidence="2" id="KW-1003">Cell membrane</keyword>
<dbReference type="GO" id="GO:0005886">
    <property type="term" value="C:plasma membrane"/>
    <property type="evidence" value="ECO:0007669"/>
    <property type="project" value="UniProtKB-SubCell"/>
</dbReference>
<evidence type="ECO:0000313" key="10">
    <source>
        <dbReference type="EMBL" id="PMP71582.1"/>
    </source>
</evidence>
<dbReference type="RefSeq" id="WP_424605461.1">
    <property type="nucleotide sequence ID" value="NZ_JBNAVA010000004.1"/>
</dbReference>
<dbReference type="AlphaFoldDB" id="A0A2J6WMG5"/>
<evidence type="ECO:0000256" key="2">
    <source>
        <dbReference type="ARBA" id="ARBA00022475"/>
    </source>
</evidence>
<dbReference type="PANTHER" id="PTHR30572">
    <property type="entry name" value="MEMBRANE COMPONENT OF TRANSPORTER-RELATED"/>
    <property type="match status" value="1"/>
</dbReference>
<feature type="domain" description="ABC3 transporter permease C-terminal" evidence="8">
    <location>
        <begin position="287"/>
        <end position="400"/>
    </location>
</feature>
<evidence type="ECO:0000256" key="6">
    <source>
        <dbReference type="ARBA" id="ARBA00038076"/>
    </source>
</evidence>
<feature type="transmembrane region" description="Helical" evidence="7">
    <location>
        <begin position="370"/>
        <end position="390"/>
    </location>
</feature>